<dbReference type="Proteomes" id="UP000593567">
    <property type="component" value="Unassembled WGS sequence"/>
</dbReference>
<accession>A0A7J7JKA3</accession>
<evidence type="ECO:0000256" key="1">
    <source>
        <dbReference type="SAM" id="MobiDB-lite"/>
    </source>
</evidence>
<protein>
    <submittedName>
        <fullName evidence="2">Uncharacterized protein</fullName>
    </submittedName>
</protein>
<keyword evidence="3" id="KW-1185">Reference proteome</keyword>
<dbReference type="AlphaFoldDB" id="A0A7J7JKA3"/>
<name>A0A7J7JKA3_BUGNE</name>
<feature type="region of interest" description="Disordered" evidence="1">
    <location>
        <begin position="1"/>
        <end position="104"/>
    </location>
</feature>
<feature type="compositionally biased region" description="Basic and acidic residues" evidence="1">
    <location>
        <begin position="1"/>
        <end position="87"/>
    </location>
</feature>
<gene>
    <name evidence="2" type="ORF">EB796_014910</name>
</gene>
<evidence type="ECO:0000313" key="3">
    <source>
        <dbReference type="Proteomes" id="UP000593567"/>
    </source>
</evidence>
<sequence>MADHEKRVKQQLNELKEETNTRIEEHKREVEQQTIHHEEATEKRITAHEKETEKRITAHEKETERRLADDKKESEQRQAQHKEETKNRIQNFQDESDSRRESFQKEIDQIRTLAGDQAKQLATKGLEEELTNLNGTKGIDDDDGDLLTSSLENVPNFEGPLVYRGIVGEDSACTEDLKLVTSALSVIADTPSQTDFNSEKTIYCIMPAHVLFTDEQRDKGAEADKSRWGKEVGATIRTIREKVSQQLKGCMHWVQLETTNDTKIDLRQSAMFCYRHWSYQPDEEIPCPEGKCTMQYGQTCHHMFMNDVAILPLRYQDDVELSKLFPKPVSIADPGTQLFKITHVAHLKSLHIQERPVKVQGFDGTLILQNHEDRQGIRYGANITFSLDARKPQEHFIGALVYLKVGNTFQPFGMVTGTLMETSQVIFQAIVLSEALKDLKSDFDLVGLKPYAFS</sequence>
<comment type="caution">
    <text evidence="2">The sequence shown here is derived from an EMBL/GenBank/DDBJ whole genome shotgun (WGS) entry which is preliminary data.</text>
</comment>
<dbReference type="EMBL" id="VXIV02002205">
    <property type="protein sequence ID" value="KAF6026779.1"/>
    <property type="molecule type" value="Genomic_DNA"/>
</dbReference>
<proteinExistence type="predicted"/>
<organism evidence="2 3">
    <name type="scientific">Bugula neritina</name>
    <name type="common">Brown bryozoan</name>
    <name type="synonym">Sertularia neritina</name>
    <dbReference type="NCBI Taxonomy" id="10212"/>
    <lineage>
        <taxon>Eukaryota</taxon>
        <taxon>Metazoa</taxon>
        <taxon>Spiralia</taxon>
        <taxon>Lophotrochozoa</taxon>
        <taxon>Bryozoa</taxon>
        <taxon>Gymnolaemata</taxon>
        <taxon>Cheilostomatida</taxon>
        <taxon>Flustrina</taxon>
        <taxon>Buguloidea</taxon>
        <taxon>Bugulidae</taxon>
        <taxon>Bugula</taxon>
    </lineage>
</organism>
<reference evidence="2" key="1">
    <citation type="submission" date="2020-06" db="EMBL/GenBank/DDBJ databases">
        <title>Draft genome of Bugula neritina, a colonial animal packing powerful symbionts and potential medicines.</title>
        <authorList>
            <person name="Rayko M."/>
        </authorList>
    </citation>
    <scope>NUCLEOTIDE SEQUENCE [LARGE SCALE GENOMIC DNA]</scope>
    <source>
        <strain evidence="2">Kwan_BN1</strain>
    </source>
</reference>
<evidence type="ECO:0000313" key="2">
    <source>
        <dbReference type="EMBL" id="KAF6026779.1"/>
    </source>
</evidence>